<dbReference type="Gene3D" id="1.10.443.10">
    <property type="entry name" value="Intergrase catalytic core"/>
    <property type="match status" value="1"/>
</dbReference>
<feature type="domain" description="Core-binding (CB)" evidence="5">
    <location>
        <begin position="5"/>
        <end position="88"/>
    </location>
</feature>
<gene>
    <name evidence="6" type="ORF">B1A_16343</name>
</gene>
<feature type="domain" description="Tyr recombinase" evidence="4">
    <location>
        <begin position="109"/>
        <end position="164"/>
    </location>
</feature>
<protein>
    <submittedName>
        <fullName evidence="6">Tyrosine recombinase XerD</fullName>
    </submittedName>
</protein>
<dbReference type="AlphaFoldDB" id="T0Z9F3"/>
<dbReference type="PANTHER" id="PTHR30349">
    <property type="entry name" value="PHAGE INTEGRASE-RELATED"/>
    <property type="match status" value="1"/>
</dbReference>
<evidence type="ECO:0000259" key="4">
    <source>
        <dbReference type="PROSITE" id="PS51898"/>
    </source>
</evidence>
<dbReference type="InterPro" id="IPR013762">
    <property type="entry name" value="Integrase-like_cat_sf"/>
</dbReference>
<accession>T0Z9F3</accession>
<dbReference type="PANTHER" id="PTHR30349:SF81">
    <property type="entry name" value="TYROSINE RECOMBINASE XERC"/>
    <property type="match status" value="1"/>
</dbReference>
<evidence type="ECO:0000256" key="1">
    <source>
        <dbReference type="ARBA" id="ARBA00022908"/>
    </source>
</evidence>
<keyword evidence="1" id="KW-0229">DNA integration</keyword>
<reference evidence="6" key="2">
    <citation type="journal article" date="2014" name="ISME J.">
        <title>Microbial stratification in low pH oxic and suboxic macroscopic growths along an acid mine drainage.</title>
        <authorList>
            <person name="Mendez-Garcia C."/>
            <person name="Mesa V."/>
            <person name="Sprenger R.R."/>
            <person name="Richter M."/>
            <person name="Diez M.S."/>
            <person name="Solano J."/>
            <person name="Bargiela R."/>
            <person name="Golyshina O.V."/>
            <person name="Manteca A."/>
            <person name="Ramos J.L."/>
            <person name="Gallego J.R."/>
            <person name="Llorente I."/>
            <person name="Martins Dos Santos V.A."/>
            <person name="Jensen O.N."/>
            <person name="Pelaez A.I."/>
            <person name="Sanchez J."/>
            <person name="Ferrer M."/>
        </authorList>
    </citation>
    <scope>NUCLEOTIDE SEQUENCE</scope>
</reference>
<dbReference type="GO" id="GO:0003677">
    <property type="term" value="F:DNA binding"/>
    <property type="evidence" value="ECO:0007669"/>
    <property type="project" value="UniProtKB-KW"/>
</dbReference>
<dbReference type="InterPro" id="IPR044068">
    <property type="entry name" value="CB"/>
</dbReference>
<keyword evidence="3" id="KW-0233">DNA recombination</keyword>
<evidence type="ECO:0000259" key="5">
    <source>
        <dbReference type="PROSITE" id="PS51900"/>
    </source>
</evidence>
<organism evidence="6">
    <name type="scientific">mine drainage metagenome</name>
    <dbReference type="NCBI Taxonomy" id="410659"/>
    <lineage>
        <taxon>unclassified sequences</taxon>
        <taxon>metagenomes</taxon>
        <taxon>ecological metagenomes</taxon>
    </lineage>
</organism>
<dbReference type="EMBL" id="AUZX01012013">
    <property type="protein sequence ID" value="EQD40717.1"/>
    <property type="molecule type" value="Genomic_DNA"/>
</dbReference>
<evidence type="ECO:0000256" key="2">
    <source>
        <dbReference type="ARBA" id="ARBA00023125"/>
    </source>
</evidence>
<dbReference type="InterPro" id="IPR050090">
    <property type="entry name" value="Tyrosine_recombinase_XerCD"/>
</dbReference>
<dbReference type="GO" id="GO:0006310">
    <property type="term" value="P:DNA recombination"/>
    <property type="evidence" value="ECO:0007669"/>
    <property type="project" value="UniProtKB-KW"/>
</dbReference>
<dbReference type="InterPro" id="IPR010998">
    <property type="entry name" value="Integrase_recombinase_N"/>
</dbReference>
<dbReference type="GO" id="GO:0015074">
    <property type="term" value="P:DNA integration"/>
    <property type="evidence" value="ECO:0007669"/>
    <property type="project" value="UniProtKB-KW"/>
</dbReference>
<dbReference type="PROSITE" id="PS51900">
    <property type="entry name" value="CB"/>
    <property type="match status" value="1"/>
</dbReference>
<proteinExistence type="predicted"/>
<dbReference type="SUPFAM" id="SSF47823">
    <property type="entry name" value="lambda integrase-like, N-terminal domain"/>
    <property type="match status" value="1"/>
</dbReference>
<keyword evidence="2" id="KW-0238">DNA-binding</keyword>
<comment type="caution">
    <text evidence="6">The sequence shown here is derived from an EMBL/GenBank/DDBJ whole genome shotgun (WGS) entry which is preliminary data.</text>
</comment>
<name>T0Z9F3_9ZZZZ</name>
<dbReference type="Gene3D" id="1.10.150.130">
    <property type="match status" value="1"/>
</dbReference>
<dbReference type="Pfam" id="PF00589">
    <property type="entry name" value="Phage_integrase"/>
    <property type="match status" value="1"/>
</dbReference>
<dbReference type="InterPro" id="IPR004107">
    <property type="entry name" value="Integrase_SAM-like_N"/>
</dbReference>
<dbReference type="InterPro" id="IPR002104">
    <property type="entry name" value="Integrase_catalytic"/>
</dbReference>
<feature type="non-terminal residue" evidence="6">
    <location>
        <position position="1"/>
    </location>
</feature>
<sequence length="164" mass="18269">DAPDRDDVPHLAAFLDSLALEDGLAANTQVAYARDIREYWNRRQSAGCGDSTREGILGYLADCQRRKRSATTRARILSSLRRYHRFLLRRHLASTDPTGDIGSPKIGRKLPKVLTEDEVERLLGAADESTPRGLRDRALLEVLYASGLRVSELVALRTESIQPA</sequence>
<evidence type="ECO:0000313" key="6">
    <source>
        <dbReference type="EMBL" id="EQD40717.1"/>
    </source>
</evidence>
<reference evidence="6" key="1">
    <citation type="submission" date="2013-08" db="EMBL/GenBank/DDBJ databases">
        <authorList>
            <person name="Mendez C."/>
            <person name="Richter M."/>
            <person name="Ferrer M."/>
            <person name="Sanchez J."/>
        </authorList>
    </citation>
    <scope>NUCLEOTIDE SEQUENCE</scope>
</reference>
<dbReference type="PROSITE" id="PS51898">
    <property type="entry name" value="TYR_RECOMBINASE"/>
    <property type="match status" value="1"/>
</dbReference>
<dbReference type="Pfam" id="PF02899">
    <property type="entry name" value="Phage_int_SAM_1"/>
    <property type="match status" value="1"/>
</dbReference>
<dbReference type="SUPFAM" id="SSF56349">
    <property type="entry name" value="DNA breaking-rejoining enzymes"/>
    <property type="match status" value="1"/>
</dbReference>
<dbReference type="InterPro" id="IPR011010">
    <property type="entry name" value="DNA_brk_join_enz"/>
</dbReference>
<evidence type="ECO:0000256" key="3">
    <source>
        <dbReference type="ARBA" id="ARBA00023172"/>
    </source>
</evidence>
<feature type="non-terminal residue" evidence="6">
    <location>
        <position position="164"/>
    </location>
</feature>